<organism evidence="1 2">
    <name type="scientific">Desulfatibacillum aliphaticivorans</name>
    <dbReference type="NCBI Taxonomy" id="218208"/>
    <lineage>
        <taxon>Bacteria</taxon>
        <taxon>Pseudomonadati</taxon>
        <taxon>Thermodesulfobacteriota</taxon>
        <taxon>Desulfobacteria</taxon>
        <taxon>Desulfobacterales</taxon>
        <taxon>Desulfatibacillaceae</taxon>
        <taxon>Desulfatibacillum</taxon>
    </lineage>
</organism>
<accession>B8FNL7</accession>
<dbReference type="HOGENOM" id="CLU_3182821_0_0_7"/>
<dbReference type="KEGG" id="dal:Dalk_4620"/>
<gene>
    <name evidence="1" type="ordered locus">Dalk_4620</name>
</gene>
<keyword evidence="2" id="KW-1185">Reference proteome</keyword>
<dbReference type="EMBL" id="CP001322">
    <property type="protein sequence ID" value="ACL06298.1"/>
    <property type="molecule type" value="Genomic_DNA"/>
</dbReference>
<evidence type="ECO:0000313" key="1">
    <source>
        <dbReference type="EMBL" id="ACL06298.1"/>
    </source>
</evidence>
<dbReference type="AlphaFoldDB" id="B8FNL7"/>
<sequence length="46" mass="5225">MKKLGILVSQVERDELRIKSDVRPLVAFSYARSGLIRLAGLKKLKK</sequence>
<reference evidence="1 2" key="1">
    <citation type="journal article" date="2012" name="Environ. Microbiol.">
        <title>The genome sequence of Desulfatibacillum alkenivorans AK-01: a blueprint for anaerobic alkane oxidation.</title>
        <authorList>
            <person name="Callaghan A.V."/>
            <person name="Morris B.E."/>
            <person name="Pereira I.A."/>
            <person name="McInerney M.J."/>
            <person name="Austin R.N."/>
            <person name="Groves J.T."/>
            <person name="Kukor J.J."/>
            <person name="Suflita J.M."/>
            <person name="Young L.Y."/>
            <person name="Zylstra G.J."/>
            <person name="Wawrik B."/>
        </authorList>
    </citation>
    <scope>NUCLEOTIDE SEQUENCE [LARGE SCALE GENOMIC DNA]</scope>
    <source>
        <strain evidence="1 2">AK-01</strain>
    </source>
</reference>
<evidence type="ECO:0000313" key="2">
    <source>
        <dbReference type="Proteomes" id="UP000000739"/>
    </source>
</evidence>
<proteinExistence type="predicted"/>
<dbReference type="Proteomes" id="UP000000739">
    <property type="component" value="Chromosome"/>
</dbReference>
<protein>
    <submittedName>
        <fullName evidence="1">Uncharacterized protein</fullName>
    </submittedName>
</protein>
<dbReference type="RefSeq" id="WP_015949337.1">
    <property type="nucleotide sequence ID" value="NC_011768.1"/>
</dbReference>
<name>B8FNL7_DESAL</name>